<feature type="domain" description="Metaxin glutathione S-transferase" evidence="3">
    <location>
        <begin position="205"/>
        <end position="266"/>
    </location>
</feature>
<dbReference type="OrthoDB" id="5809458at2759"/>
<dbReference type="PANTHER" id="PTHR12289:SF41">
    <property type="entry name" value="FAILED AXON CONNECTIONS-RELATED"/>
    <property type="match status" value="1"/>
</dbReference>
<dbReference type="SUPFAM" id="SSF47616">
    <property type="entry name" value="GST C-terminal domain-like"/>
    <property type="match status" value="1"/>
</dbReference>
<dbReference type="InterPro" id="IPR050931">
    <property type="entry name" value="Mito_Protein_Transport_Metaxin"/>
</dbReference>
<evidence type="ECO:0000313" key="5">
    <source>
        <dbReference type="EMBL" id="OXA64063.1"/>
    </source>
</evidence>
<dbReference type="PANTHER" id="PTHR12289">
    <property type="entry name" value="METAXIN RELATED"/>
    <property type="match status" value="1"/>
</dbReference>
<dbReference type="SFLD" id="SFLDG01180">
    <property type="entry name" value="SUF1"/>
    <property type="match status" value="1"/>
</dbReference>
<gene>
    <name evidence="5" type="ORF">Fcan01_02411</name>
</gene>
<dbReference type="SFLD" id="SFLDG01200">
    <property type="entry name" value="SUF1.1"/>
    <property type="match status" value="1"/>
</dbReference>
<dbReference type="InterPro" id="IPR040079">
    <property type="entry name" value="Glutathione_S-Trfase"/>
</dbReference>
<dbReference type="EMBL" id="LNIX01000001">
    <property type="protein sequence ID" value="OXA64063.1"/>
    <property type="molecule type" value="Genomic_DNA"/>
</dbReference>
<dbReference type="GO" id="GO:0005737">
    <property type="term" value="C:cytoplasm"/>
    <property type="evidence" value="ECO:0007669"/>
    <property type="project" value="TreeGrafter"/>
</dbReference>
<dbReference type="Proteomes" id="UP000198287">
    <property type="component" value="Unassembled WGS sequence"/>
</dbReference>
<keyword evidence="6" id="KW-1185">Reference proteome</keyword>
<dbReference type="Pfam" id="PF17172">
    <property type="entry name" value="GST_N_4"/>
    <property type="match status" value="1"/>
</dbReference>
<keyword evidence="2" id="KW-0812">Transmembrane</keyword>
<keyword evidence="2" id="KW-1133">Transmembrane helix</keyword>
<name>A0A226F2P7_FOLCA</name>
<dbReference type="InterPro" id="IPR036249">
    <property type="entry name" value="Thioredoxin-like_sf"/>
</dbReference>
<dbReference type="SUPFAM" id="SSF52833">
    <property type="entry name" value="Thioredoxin-like"/>
    <property type="match status" value="1"/>
</dbReference>
<dbReference type="Gene3D" id="3.40.30.10">
    <property type="entry name" value="Glutaredoxin"/>
    <property type="match status" value="1"/>
</dbReference>
<comment type="caution">
    <text evidence="5">The sequence shown here is derived from an EMBL/GenBank/DDBJ whole genome shotgun (WGS) entry which is preliminary data.</text>
</comment>
<dbReference type="OMA" id="KFADHHL"/>
<dbReference type="Gene3D" id="1.20.1050.10">
    <property type="match status" value="1"/>
</dbReference>
<evidence type="ECO:0000259" key="4">
    <source>
        <dbReference type="Pfam" id="PF17172"/>
    </source>
</evidence>
<organism evidence="5 6">
    <name type="scientific">Folsomia candida</name>
    <name type="common">Springtail</name>
    <dbReference type="NCBI Taxonomy" id="158441"/>
    <lineage>
        <taxon>Eukaryota</taxon>
        <taxon>Metazoa</taxon>
        <taxon>Ecdysozoa</taxon>
        <taxon>Arthropoda</taxon>
        <taxon>Hexapoda</taxon>
        <taxon>Collembola</taxon>
        <taxon>Entomobryomorpha</taxon>
        <taxon>Isotomoidea</taxon>
        <taxon>Isotomidae</taxon>
        <taxon>Proisotominae</taxon>
        <taxon>Folsomia</taxon>
    </lineage>
</organism>
<dbReference type="AlphaFoldDB" id="A0A226F2P7"/>
<proteinExistence type="inferred from homology"/>
<reference evidence="5 6" key="1">
    <citation type="submission" date="2015-12" db="EMBL/GenBank/DDBJ databases">
        <title>The genome of Folsomia candida.</title>
        <authorList>
            <person name="Faddeeva A."/>
            <person name="Derks M.F."/>
            <person name="Anvar Y."/>
            <person name="Smit S."/>
            <person name="Van Straalen N."/>
            <person name="Roelofs D."/>
        </authorList>
    </citation>
    <scope>NUCLEOTIDE SEQUENCE [LARGE SCALE GENOMIC DNA]</scope>
    <source>
        <strain evidence="5 6">VU population</strain>
        <tissue evidence="5">Whole body</tissue>
    </source>
</reference>
<accession>A0A226F2P7</accession>
<dbReference type="InterPro" id="IPR036282">
    <property type="entry name" value="Glutathione-S-Trfase_C_sf"/>
</dbReference>
<evidence type="ECO:0000259" key="3">
    <source>
        <dbReference type="Pfam" id="PF17171"/>
    </source>
</evidence>
<dbReference type="Pfam" id="PF17171">
    <property type="entry name" value="GST_C_6"/>
    <property type="match status" value="1"/>
</dbReference>
<dbReference type="InterPro" id="IPR026928">
    <property type="entry name" value="FAX/IsoI-like"/>
</dbReference>
<dbReference type="SFLD" id="SFLDS00019">
    <property type="entry name" value="Glutathione_Transferase_(cytos"/>
    <property type="match status" value="1"/>
</dbReference>
<evidence type="ECO:0000313" key="6">
    <source>
        <dbReference type="Proteomes" id="UP000198287"/>
    </source>
</evidence>
<feature type="domain" description="Thioredoxin-like fold" evidence="4">
    <location>
        <begin position="62"/>
        <end position="149"/>
    </location>
</feature>
<comment type="similarity">
    <text evidence="1">Belongs to the FAX family.</text>
</comment>
<dbReference type="InterPro" id="IPR012336">
    <property type="entry name" value="Thioredoxin-like_fold"/>
</dbReference>
<evidence type="ECO:0000256" key="1">
    <source>
        <dbReference type="ARBA" id="ARBA00006475"/>
    </source>
</evidence>
<protein>
    <submittedName>
        <fullName evidence="5">Failed axon connections</fullName>
    </submittedName>
</protein>
<dbReference type="CDD" id="cd03193">
    <property type="entry name" value="GST_C_Metaxin"/>
    <property type="match status" value="1"/>
</dbReference>
<feature type="transmembrane region" description="Helical" evidence="2">
    <location>
        <begin position="6"/>
        <end position="26"/>
    </location>
</feature>
<dbReference type="InterPro" id="IPR033468">
    <property type="entry name" value="Metaxin_GST"/>
</dbReference>
<evidence type="ECO:0000256" key="2">
    <source>
        <dbReference type="SAM" id="Phobius"/>
    </source>
</evidence>
<keyword evidence="2" id="KW-0472">Membrane</keyword>
<sequence length="280" mass="32462">MIDLTFYNAVALCLGGVSIFVAMKILNNQRKVRIWSKWSEQSKNKVVLHGMFGGRQVPTASPFVLKVETYLRMAKIPYEIDKVDVWGPKAKTPWLSINGRNISDSQFIVEYLRKKYDKQLNAVYSEEKQAIGMAVRVMMEEYMYWGGILWRFTFGGRDTFEQLRKGNITIGEFMIFKMIAPSLTSMAWTQGLGRHSEQEVIEIMSNCLKSVSKILGNKPFLLGHHPCEEDCAVFGQLASAVFTENSPFTELFENELRNLKDYCQRMKEEYWPDWNELLHH</sequence>